<feature type="transmembrane region" description="Helical" evidence="2">
    <location>
        <begin position="58"/>
        <end position="83"/>
    </location>
</feature>
<dbReference type="AlphaFoldDB" id="A0A8J6B520"/>
<evidence type="ECO:0000313" key="4">
    <source>
        <dbReference type="Proteomes" id="UP000717585"/>
    </source>
</evidence>
<accession>A0A8J6B520</accession>
<comment type="caution">
    <text evidence="3">The sequence shown here is derived from an EMBL/GenBank/DDBJ whole genome shotgun (WGS) entry which is preliminary data.</text>
</comment>
<keyword evidence="2" id="KW-0812">Transmembrane</keyword>
<feature type="region of interest" description="Disordered" evidence="1">
    <location>
        <begin position="149"/>
        <end position="168"/>
    </location>
</feature>
<reference evidence="3" key="1">
    <citation type="submission" date="2021-05" db="EMBL/GenBank/DDBJ databases">
        <title>A free-living protist that lacks canonical eukaryotic 1 DNA replication and segregation systems.</title>
        <authorList>
            <person name="Salas-Leiva D.E."/>
            <person name="Tromer E.C."/>
            <person name="Curtis B.A."/>
            <person name="Jerlstrom-Hultqvist J."/>
            <person name="Kolisko M."/>
            <person name="Yi Z."/>
            <person name="Salas-Leiva J.S."/>
            <person name="Gallot-Lavallee L."/>
            <person name="Kops G.J.P.L."/>
            <person name="Archibald J.M."/>
            <person name="Simpson A.G.B."/>
            <person name="Roger A.J."/>
        </authorList>
    </citation>
    <scope>NUCLEOTIDE SEQUENCE</scope>
    <source>
        <strain evidence="3">BICM</strain>
    </source>
</reference>
<proteinExistence type="predicted"/>
<evidence type="ECO:0000256" key="2">
    <source>
        <dbReference type="SAM" id="Phobius"/>
    </source>
</evidence>
<feature type="transmembrane region" description="Helical" evidence="2">
    <location>
        <begin position="20"/>
        <end position="46"/>
    </location>
</feature>
<keyword evidence="2" id="KW-1133">Transmembrane helix</keyword>
<dbReference type="Proteomes" id="UP000717585">
    <property type="component" value="Unassembled WGS sequence"/>
</dbReference>
<name>A0A8J6B520_9EUKA</name>
<dbReference type="EMBL" id="JAHDYR010000066">
    <property type="protein sequence ID" value="KAG9390192.1"/>
    <property type="molecule type" value="Genomic_DNA"/>
</dbReference>
<gene>
    <name evidence="3" type="ORF">J8273_8232</name>
</gene>
<evidence type="ECO:0000313" key="3">
    <source>
        <dbReference type="EMBL" id="KAG9390192.1"/>
    </source>
</evidence>
<keyword evidence="2" id="KW-0472">Membrane</keyword>
<evidence type="ECO:0000256" key="1">
    <source>
        <dbReference type="SAM" id="MobiDB-lite"/>
    </source>
</evidence>
<sequence>MAFTDAVQKQTDVNFDHSRYIRLFLVGSMLNIVPVGLGSAFIGYSLENQTMINLGGVTILFWGMILLSLAVFCLIDVLLAAFIPSAPLLLGLVSVTALAFLLAILLGLSAYMANVVILGRVLFQTARTKRKTSQLNLVKEILIGKDFDPDDDSTDESVTVSDVSDSSF</sequence>
<organism evidence="3 4">
    <name type="scientific">Carpediemonas membranifera</name>
    <dbReference type="NCBI Taxonomy" id="201153"/>
    <lineage>
        <taxon>Eukaryota</taxon>
        <taxon>Metamonada</taxon>
        <taxon>Carpediemonas-like organisms</taxon>
        <taxon>Carpediemonas</taxon>
    </lineage>
</organism>
<keyword evidence="4" id="KW-1185">Reference proteome</keyword>
<feature type="transmembrane region" description="Helical" evidence="2">
    <location>
        <begin position="95"/>
        <end position="123"/>
    </location>
</feature>
<feature type="compositionally biased region" description="Low complexity" evidence="1">
    <location>
        <begin position="156"/>
        <end position="168"/>
    </location>
</feature>
<protein>
    <submittedName>
        <fullName evidence="3">Uncharacterized protein</fullName>
    </submittedName>
</protein>